<dbReference type="InterPro" id="IPR011708">
    <property type="entry name" value="DNA_pol3_alpha_NTPase_dom"/>
</dbReference>
<name>A0A5M6IX69_9PROT</name>
<evidence type="ECO:0000256" key="3">
    <source>
        <dbReference type="ARBA" id="ARBA00022695"/>
    </source>
</evidence>
<dbReference type="NCBIfam" id="TIGR00594">
    <property type="entry name" value="polc"/>
    <property type="match status" value="1"/>
</dbReference>
<comment type="similarity">
    <text evidence="9">Belongs to the DNA polymerase type-C family. DnaE2 subfamily.</text>
</comment>
<keyword evidence="6 9" id="KW-0239">DNA-directed DNA polymerase</keyword>
<dbReference type="PANTHER" id="PTHR32294:SF4">
    <property type="entry name" value="ERROR-PRONE DNA POLYMERASE"/>
    <property type="match status" value="1"/>
</dbReference>
<comment type="caution">
    <text evidence="11">The sequence shown here is derived from an EMBL/GenBank/DDBJ whole genome shotgun (WGS) entry which is preliminary data.</text>
</comment>
<evidence type="ECO:0000259" key="10">
    <source>
        <dbReference type="SMART" id="SM00481"/>
    </source>
</evidence>
<dbReference type="GO" id="GO:0006260">
    <property type="term" value="P:DNA replication"/>
    <property type="evidence" value="ECO:0007669"/>
    <property type="project" value="UniProtKB-KW"/>
</dbReference>
<comment type="function">
    <text evidence="9">DNA polymerase involved in damage-induced mutagenesis and translesion synthesis (TLS). It is not the major replicative DNA polymerase.</text>
</comment>
<dbReference type="InterPro" id="IPR016195">
    <property type="entry name" value="Pol/histidinol_Pase-like"/>
</dbReference>
<dbReference type="GO" id="GO:0008408">
    <property type="term" value="F:3'-5' exonuclease activity"/>
    <property type="evidence" value="ECO:0007669"/>
    <property type="project" value="InterPro"/>
</dbReference>
<keyword evidence="4 9" id="KW-0235">DNA replication</keyword>
<gene>
    <name evidence="11" type="primary">dnaE</name>
    <name evidence="9" type="synonym">dnaE2</name>
    <name evidence="11" type="ORF">F1189_11950</name>
</gene>
<dbReference type="Proteomes" id="UP000325255">
    <property type="component" value="Unassembled WGS sequence"/>
</dbReference>
<evidence type="ECO:0000256" key="4">
    <source>
        <dbReference type="ARBA" id="ARBA00022705"/>
    </source>
</evidence>
<dbReference type="CDD" id="cd04485">
    <property type="entry name" value="DnaE_OBF"/>
    <property type="match status" value="1"/>
</dbReference>
<dbReference type="EMBL" id="VWPK01000016">
    <property type="protein sequence ID" value="KAA5611965.1"/>
    <property type="molecule type" value="Genomic_DNA"/>
</dbReference>
<dbReference type="Gene3D" id="1.10.150.870">
    <property type="match status" value="1"/>
</dbReference>
<dbReference type="Pfam" id="PF14579">
    <property type="entry name" value="HHH_6"/>
    <property type="match status" value="1"/>
</dbReference>
<comment type="catalytic activity">
    <reaction evidence="8 9">
        <text>DNA(n) + a 2'-deoxyribonucleoside 5'-triphosphate = DNA(n+1) + diphosphate</text>
        <dbReference type="Rhea" id="RHEA:22508"/>
        <dbReference type="Rhea" id="RHEA-COMP:17339"/>
        <dbReference type="Rhea" id="RHEA-COMP:17340"/>
        <dbReference type="ChEBI" id="CHEBI:33019"/>
        <dbReference type="ChEBI" id="CHEBI:61560"/>
        <dbReference type="ChEBI" id="CHEBI:173112"/>
        <dbReference type="EC" id="2.7.7.7"/>
    </reaction>
</comment>
<evidence type="ECO:0000313" key="12">
    <source>
        <dbReference type="Proteomes" id="UP000325255"/>
    </source>
</evidence>
<dbReference type="SMART" id="SM00481">
    <property type="entry name" value="POLIIIAc"/>
    <property type="match status" value="1"/>
</dbReference>
<dbReference type="InterPro" id="IPR004805">
    <property type="entry name" value="DnaE2/DnaE/PolC"/>
</dbReference>
<proteinExistence type="inferred from homology"/>
<evidence type="ECO:0000256" key="8">
    <source>
        <dbReference type="ARBA" id="ARBA00049244"/>
    </source>
</evidence>
<evidence type="ECO:0000256" key="1">
    <source>
        <dbReference type="ARBA" id="ARBA00022490"/>
    </source>
</evidence>
<evidence type="ECO:0000256" key="2">
    <source>
        <dbReference type="ARBA" id="ARBA00022679"/>
    </source>
</evidence>
<dbReference type="InterPro" id="IPR040982">
    <property type="entry name" value="DNA_pol3_finger"/>
</dbReference>
<organism evidence="11 12">
    <name type="scientific">Rhodovastum atsumiense</name>
    <dbReference type="NCBI Taxonomy" id="504468"/>
    <lineage>
        <taxon>Bacteria</taxon>
        <taxon>Pseudomonadati</taxon>
        <taxon>Pseudomonadota</taxon>
        <taxon>Alphaproteobacteria</taxon>
        <taxon>Acetobacterales</taxon>
        <taxon>Acetobacteraceae</taxon>
        <taxon>Rhodovastum</taxon>
    </lineage>
</organism>
<evidence type="ECO:0000256" key="6">
    <source>
        <dbReference type="ARBA" id="ARBA00022932"/>
    </source>
</evidence>
<dbReference type="OrthoDB" id="9803237at2"/>
<evidence type="ECO:0000256" key="7">
    <source>
        <dbReference type="ARBA" id="ARBA00023204"/>
    </source>
</evidence>
<protein>
    <recommendedName>
        <fullName evidence="9">Error-prone DNA polymerase</fullName>
        <ecNumber evidence="9">2.7.7.7</ecNumber>
    </recommendedName>
</protein>
<dbReference type="InterPro" id="IPR029460">
    <property type="entry name" value="DNAPol_HHH"/>
</dbReference>
<dbReference type="Pfam" id="PF07733">
    <property type="entry name" value="DNA_pol3_alpha"/>
    <property type="match status" value="1"/>
</dbReference>
<keyword evidence="3 9" id="KW-0548">Nucleotidyltransferase</keyword>
<comment type="subcellular location">
    <subcellularLocation>
        <location evidence="9">Cytoplasm</location>
    </subcellularLocation>
</comment>
<dbReference type="EC" id="2.7.7.7" evidence="9"/>
<sequence>MTPLPRSANWGLGPLAPARSRGGAPGLPFGFAELGARSNFSLLDGASHPAELVQTAAALGQAGIGVCDRNSLAGVVRAHLAARALGFPFVVGARLELEDGVAYLAWPTDRASYGRLTRLLSLGRMRAPKGECRIGREDLYDHAEGWVLALIAPPWPDAGFAARLREDAVALRPLLALPLFCTAPFLHDGNDRRRLGDLAGVAAAGRAGLLATTDPRYHHPARRRLADVLTAIRLGVPVDAIGFAAEPNAERCLKSPAEMARLYAAHPDALANTVRVLEACRGFSLDQLRHEYPDEILEPGRTPQQTLAGRVAAEAAARWPEGVPEDIAARLAHELELVGQLGYAPYFLTVHEVVRFARAKGILCQGRGSAANSAICYVLGITAVDPARHDLLFERFVSASRNEPPDIDVDFEHERREEVIQHIYDRYGRDRAAIAGTVIRYRGRSAIREVGKALGLSEDVTGRLARACRGPEQSLHDLATAEGLDPSDRRLGLALELAEEIQDFPRHLATHVGGFVISRGRLTEMAVLGNAAMAGRTVLEWDKDDIEALRLLKVDILALGMLSCLRRGFALLWRHRRIPMDLARVPHDCAVTYAMLRRADSLGVFQVESRAQMNMLPRLRPRDFYDIVVQVAIIRPGPIQGDMVHPYLRRRWGLEVVSYPKPSPEHGPPDELEKVLGRTLGVPLFQEQAMRVAIVAARFTPAEADELRRAMATFKYTQGIGVYRERLIGGMVARGYDPDLAERVFRQIEGFGSYGFPESHAASFALLAYASAWLKCHHPAVFAAALLNSQPMGFYAPAQIVRDASEHGVLVRPLDVNASAWDCTLEPEPCSADGHALRLGLRLVAGLSKAEGTRIVQARQLGNGSPYASVEEVARRAGVSRRAIVMLAEADGFASLGIGRRGALWEARAVERDVPSLLRRVGEAEDWGELPLFREAAATLPAETAGQAVALDYGATGLSLRRHPLAVLREDLQRLGCDDTRRLRTARAGARLRLPGLVLMRQRPGTARGIVFITVEDEFGQANLVVHGDIATRDRAALIGARLLVAEGRVEREAEQAEVPIIHLICHGLQDRTELLAGLMRGKTASANADAVQSPVRLPASRDFR</sequence>
<evidence type="ECO:0000256" key="9">
    <source>
        <dbReference type="HAMAP-Rule" id="MF_01902"/>
    </source>
</evidence>
<dbReference type="InterPro" id="IPR023073">
    <property type="entry name" value="DnaE2"/>
</dbReference>
<dbReference type="HAMAP" id="MF_01902">
    <property type="entry name" value="DNApol_error_prone"/>
    <property type="match status" value="1"/>
</dbReference>
<dbReference type="NCBIfam" id="NF004225">
    <property type="entry name" value="PRK05672.1"/>
    <property type="match status" value="1"/>
</dbReference>
<keyword evidence="1 9" id="KW-0963">Cytoplasm</keyword>
<keyword evidence="7 9" id="KW-0234">DNA repair</keyword>
<dbReference type="CDD" id="cd07434">
    <property type="entry name" value="PHP_PolIIIA_DnaE2"/>
    <property type="match status" value="1"/>
</dbReference>
<dbReference type="GO" id="GO:0005737">
    <property type="term" value="C:cytoplasm"/>
    <property type="evidence" value="ECO:0007669"/>
    <property type="project" value="UniProtKB-SubCell"/>
</dbReference>
<dbReference type="Pfam" id="PF17657">
    <property type="entry name" value="DNA_pol3_finger"/>
    <property type="match status" value="1"/>
</dbReference>
<feature type="domain" description="Polymerase/histidinol phosphatase N-terminal" evidence="10">
    <location>
        <begin position="32"/>
        <end position="99"/>
    </location>
</feature>
<accession>A0A5M6IX69</accession>
<keyword evidence="5 9" id="KW-0227">DNA damage</keyword>
<evidence type="ECO:0000313" key="11">
    <source>
        <dbReference type="EMBL" id="KAA5611965.1"/>
    </source>
</evidence>
<dbReference type="GO" id="GO:0003887">
    <property type="term" value="F:DNA-directed DNA polymerase activity"/>
    <property type="evidence" value="ECO:0007669"/>
    <property type="project" value="UniProtKB-UniRule"/>
</dbReference>
<dbReference type="InterPro" id="IPR003141">
    <property type="entry name" value="Pol/His_phosphatase_N"/>
</dbReference>
<keyword evidence="12" id="KW-1185">Reference proteome</keyword>
<dbReference type="InterPro" id="IPR004013">
    <property type="entry name" value="PHP_dom"/>
</dbReference>
<keyword evidence="2 9" id="KW-0808">Transferase</keyword>
<dbReference type="Gene3D" id="3.20.20.140">
    <property type="entry name" value="Metal-dependent hydrolases"/>
    <property type="match status" value="1"/>
</dbReference>
<dbReference type="GO" id="GO:0006281">
    <property type="term" value="P:DNA repair"/>
    <property type="evidence" value="ECO:0007669"/>
    <property type="project" value="UniProtKB-UniRule"/>
</dbReference>
<dbReference type="Pfam" id="PF02811">
    <property type="entry name" value="PHP"/>
    <property type="match status" value="1"/>
</dbReference>
<dbReference type="AlphaFoldDB" id="A0A5M6IX69"/>
<dbReference type="PANTHER" id="PTHR32294">
    <property type="entry name" value="DNA POLYMERASE III SUBUNIT ALPHA"/>
    <property type="match status" value="1"/>
</dbReference>
<evidence type="ECO:0000256" key="5">
    <source>
        <dbReference type="ARBA" id="ARBA00022763"/>
    </source>
</evidence>
<dbReference type="SUPFAM" id="SSF89550">
    <property type="entry name" value="PHP domain-like"/>
    <property type="match status" value="1"/>
</dbReference>
<reference evidence="11 12" key="1">
    <citation type="submission" date="2019-09" db="EMBL/GenBank/DDBJ databases">
        <title>Genome sequence of Rhodovastum atsumiense, a diverse member of the Acetobacteraceae family of non-sulfur purple photosynthetic bacteria.</title>
        <authorList>
            <person name="Meyer T."/>
            <person name="Kyndt J."/>
        </authorList>
    </citation>
    <scope>NUCLEOTIDE SEQUENCE [LARGE SCALE GENOMIC DNA]</scope>
    <source>
        <strain evidence="11 12">DSM 21279</strain>
    </source>
</reference>